<dbReference type="GeneID" id="30146251"/>
<dbReference type="EMBL" id="KV454428">
    <property type="protein sequence ID" value="ODQ81351.1"/>
    <property type="molecule type" value="Genomic_DNA"/>
</dbReference>
<evidence type="ECO:0000256" key="1">
    <source>
        <dbReference type="SAM" id="MobiDB-lite"/>
    </source>
</evidence>
<protein>
    <recommendedName>
        <fullName evidence="3">B30.2/SPRY domain-containing protein</fullName>
    </recommendedName>
</protein>
<feature type="compositionally biased region" description="Basic and acidic residues" evidence="1">
    <location>
        <begin position="382"/>
        <end position="412"/>
    </location>
</feature>
<keyword evidence="5" id="KW-1185">Reference proteome</keyword>
<feature type="region of interest" description="Disordered" evidence="1">
    <location>
        <begin position="344"/>
        <end position="433"/>
    </location>
</feature>
<evidence type="ECO:0000313" key="5">
    <source>
        <dbReference type="Proteomes" id="UP000094336"/>
    </source>
</evidence>
<feature type="transmembrane region" description="Helical" evidence="2">
    <location>
        <begin position="15"/>
        <end position="40"/>
    </location>
</feature>
<dbReference type="InterPro" id="IPR013320">
    <property type="entry name" value="ConA-like_dom_sf"/>
</dbReference>
<feature type="compositionally biased region" description="Basic residues" evidence="1">
    <location>
        <begin position="534"/>
        <end position="552"/>
    </location>
</feature>
<dbReference type="Pfam" id="PF00622">
    <property type="entry name" value="SPRY"/>
    <property type="match status" value="1"/>
</dbReference>
<dbReference type="STRING" id="984486.A0A1E3QUI6"/>
<organism evidence="4 5">
    <name type="scientific">Babjeviella inositovora NRRL Y-12698</name>
    <dbReference type="NCBI Taxonomy" id="984486"/>
    <lineage>
        <taxon>Eukaryota</taxon>
        <taxon>Fungi</taxon>
        <taxon>Dikarya</taxon>
        <taxon>Ascomycota</taxon>
        <taxon>Saccharomycotina</taxon>
        <taxon>Pichiomycetes</taxon>
        <taxon>Serinales incertae sedis</taxon>
        <taxon>Babjeviella</taxon>
    </lineage>
</organism>
<keyword evidence="2" id="KW-1133">Transmembrane helix</keyword>
<dbReference type="PROSITE" id="PS50188">
    <property type="entry name" value="B302_SPRY"/>
    <property type="match status" value="1"/>
</dbReference>
<feature type="region of interest" description="Disordered" evidence="1">
    <location>
        <begin position="515"/>
        <end position="552"/>
    </location>
</feature>
<gene>
    <name evidence="4" type="ORF">BABINDRAFT_160708</name>
</gene>
<proteinExistence type="predicted"/>
<reference evidence="5" key="1">
    <citation type="submission" date="2016-05" db="EMBL/GenBank/DDBJ databases">
        <title>Comparative genomics of biotechnologically important yeasts.</title>
        <authorList>
            <consortium name="DOE Joint Genome Institute"/>
            <person name="Riley R."/>
            <person name="Haridas S."/>
            <person name="Wolfe K.H."/>
            <person name="Lopes M.R."/>
            <person name="Hittinger C.T."/>
            <person name="Goker M."/>
            <person name="Salamov A."/>
            <person name="Wisecaver J."/>
            <person name="Long T.M."/>
            <person name="Aerts A.L."/>
            <person name="Barry K."/>
            <person name="Choi C."/>
            <person name="Clum A."/>
            <person name="Coughlan A.Y."/>
            <person name="Deshpande S."/>
            <person name="Douglass A.P."/>
            <person name="Hanson S.J."/>
            <person name="Klenk H.-P."/>
            <person name="Labutti K."/>
            <person name="Lapidus A."/>
            <person name="Lindquist E."/>
            <person name="Lipzen A."/>
            <person name="Meier-Kolthoff J.P."/>
            <person name="Ohm R.A."/>
            <person name="Otillar R.P."/>
            <person name="Pangilinan J."/>
            <person name="Peng Y."/>
            <person name="Rokas A."/>
            <person name="Rosa C.A."/>
            <person name="Scheuner C."/>
            <person name="Sibirny A.A."/>
            <person name="Slot J.C."/>
            <person name="Stielow J.B."/>
            <person name="Sun H."/>
            <person name="Kurtzman C.P."/>
            <person name="Blackwell M."/>
            <person name="Grigoriev I.V."/>
            <person name="Jeffries T.W."/>
        </authorList>
    </citation>
    <scope>NUCLEOTIDE SEQUENCE [LARGE SCALE GENOMIC DNA]</scope>
    <source>
        <strain evidence="5">NRRL Y-12698</strain>
    </source>
</reference>
<dbReference type="InterPro" id="IPR003877">
    <property type="entry name" value="SPRY_dom"/>
</dbReference>
<feature type="compositionally biased region" description="Basic and acidic residues" evidence="1">
    <location>
        <begin position="354"/>
        <end position="368"/>
    </location>
</feature>
<evidence type="ECO:0000259" key="3">
    <source>
        <dbReference type="PROSITE" id="PS50188"/>
    </source>
</evidence>
<evidence type="ECO:0000313" key="4">
    <source>
        <dbReference type="EMBL" id="ODQ81351.1"/>
    </source>
</evidence>
<evidence type="ECO:0000256" key="2">
    <source>
        <dbReference type="SAM" id="Phobius"/>
    </source>
</evidence>
<dbReference type="OrthoDB" id="258495at2759"/>
<dbReference type="Proteomes" id="UP000094336">
    <property type="component" value="Unassembled WGS sequence"/>
</dbReference>
<dbReference type="SUPFAM" id="SSF49899">
    <property type="entry name" value="Concanavalin A-like lectins/glucanases"/>
    <property type="match status" value="1"/>
</dbReference>
<feature type="compositionally biased region" description="Basic and acidic residues" evidence="1">
    <location>
        <begin position="420"/>
        <end position="433"/>
    </location>
</feature>
<dbReference type="RefSeq" id="XP_018986679.1">
    <property type="nucleotide sequence ID" value="XM_019128398.1"/>
</dbReference>
<sequence>MDAFFAFSDEELADFLLGFSLALAGAGTVVLIVFAVYYIFFRGQSGIVLDASFNIPGQYDAERAREESEDEFLHAASPTERADYLRARAWCAEHPPVLAPIGASYDPETIEDIRLRGIDAFHFQPDPANGYTVVDKTDVVFHDSPQAASALLNYSLPVKTRPESECVYFEVKFLEFARGTASVGLATAPYPAFRLPGAHNFSLAYETRGTLRVNHSFASGVRLLPEVRQSDVVGVGFFPRTGTVFFTHNGRKVMDVARELQVDMYPCVGARGAVRLQVNVGRAGFVFIEANVKKWGFATRATIGAPPVYLKNTGDEVLAKGAELPPDYPEQEVTFFGPSALVGPSHVEASPVRTEARAEAKERIEAKEGSSPLSSPPSYKMEGSEVRGDERSDGSLSESERELRERLYEERSSGFTGETQRGEGREAHGGEEMETRVVVPGSALEVETLFVKTLLSDEAPVDVETTSASNLAPQLSPTENVIPSHGLISQDGPLAGTAVVDGAVDQIANQTLESAMDQSFSLDHHLEATPSPAKKPKNKKKGKKGKKGRTTF</sequence>
<feature type="domain" description="B30.2/SPRY" evidence="3">
    <location>
        <begin position="100"/>
        <end position="285"/>
    </location>
</feature>
<dbReference type="InterPro" id="IPR043136">
    <property type="entry name" value="B30.2/SPRY_sf"/>
</dbReference>
<keyword evidence="2" id="KW-0812">Transmembrane</keyword>
<dbReference type="SMART" id="SM00449">
    <property type="entry name" value="SPRY"/>
    <property type="match status" value="1"/>
</dbReference>
<dbReference type="InterPro" id="IPR001870">
    <property type="entry name" value="B30.2/SPRY"/>
</dbReference>
<keyword evidence="2" id="KW-0472">Membrane</keyword>
<accession>A0A1E3QUI6</accession>
<dbReference type="Gene3D" id="2.60.120.920">
    <property type="match status" value="1"/>
</dbReference>
<dbReference type="AlphaFoldDB" id="A0A1E3QUI6"/>
<name>A0A1E3QUI6_9ASCO</name>